<protein>
    <submittedName>
        <fullName evidence="1">Uncharacterized protein</fullName>
    </submittedName>
</protein>
<sequence length="406" mass="45242">MPSMAQIPNRNIHKSSDISTKLVEALGDHVNALRSQNELSIVELEAKANALINELACDQKDVYEVVESSLRLHRVLKAMLDNANIFDGEDSLKYAAAAICACARTVDGKDFTLQNLRNLALTWLSHFLYLFKSTCSHLSQKNVTPSPAATPTLDYTQSILAGEVHDGSRLGSLRQQILERDGHQCCVSSLKGEGHPLINTQDLGVSLQCAHIIRRAVGVIGAPDSQRFKASSSQCFDILRNYCGLGNDILEGVNNIIDYPMNGFMLWVVLHETFDKFMWTLIPVEGDNKYKVKDYRPTFSGLKFVSLASSVQIEDIVVEFKDHREELARLNGKPMPPAIPLPDPLFFKIHAAIAGILHMSGAGKFLDELFTKFDRDRDSTSVLSFDEVVDEVVRRSEANQFGEEFR</sequence>
<dbReference type="Proteomes" id="UP000308600">
    <property type="component" value="Unassembled WGS sequence"/>
</dbReference>
<proteinExistence type="predicted"/>
<accession>A0ACD3A4B3</accession>
<keyword evidence="2" id="KW-1185">Reference proteome</keyword>
<gene>
    <name evidence="1" type="ORF">BDN72DRAFT_965648</name>
</gene>
<reference evidence="1 2" key="1">
    <citation type="journal article" date="2019" name="Nat. Ecol. Evol.">
        <title>Megaphylogeny resolves global patterns of mushroom evolution.</title>
        <authorList>
            <person name="Varga T."/>
            <person name="Krizsan K."/>
            <person name="Foldi C."/>
            <person name="Dima B."/>
            <person name="Sanchez-Garcia M."/>
            <person name="Sanchez-Ramirez S."/>
            <person name="Szollosi G.J."/>
            <person name="Szarkandi J.G."/>
            <person name="Papp V."/>
            <person name="Albert L."/>
            <person name="Andreopoulos W."/>
            <person name="Angelini C."/>
            <person name="Antonin V."/>
            <person name="Barry K.W."/>
            <person name="Bougher N.L."/>
            <person name="Buchanan P."/>
            <person name="Buyck B."/>
            <person name="Bense V."/>
            <person name="Catcheside P."/>
            <person name="Chovatia M."/>
            <person name="Cooper J."/>
            <person name="Damon W."/>
            <person name="Desjardin D."/>
            <person name="Finy P."/>
            <person name="Geml J."/>
            <person name="Haridas S."/>
            <person name="Hughes K."/>
            <person name="Justo A."/>
            <person name="Karasinski D."/>
            <person name="Kautmanova I."/>
            <person name="Kiss B."/>
            <person name="Kocsube S."/>
            <person name="Kotiranta H."/>
            <person name="LaButti K.M."/>
            <person name="Lechner B.E."/>
            <person name="Liimatainen K."/>
            <person name="Lipzen A."/>
            <person name="Lukacs Z."/>
            <person name="Mihaltcheva S."/>
            <person name="Morgado L.N."/>
            <person name="Niskanen T."/>
            <person name="Noordeloos M.E."/>
            <person name="Ohm R.A."/>
            <person name="Ortiz-Santana B."/>
            <person name="Ovrebo C."/>
            <person name="Racz N."/>
            <person name="Riley R."/>
            <person name="Savchenko A."/>
            <person name="Shiryaev A."/>
            <person name="Soop K."/>
            <person name="Spirin V."/>
            <person name="Szebenyi C."/>
            <person name="Tomsovsky M."/>
            <person name="Tulloss R.E."/>
            <person name="Uehling J."/>
            <person name="Grigoriev I.V."/>
            <person name="Vagvolgyi C."/>
            <person name="Papp T."/>
            <person name="Martin F.M."/>
            <person name="Miettinen O."/>
            <person name="Hibbett D.S."/>
            <person name="Nagy L.G."/>
        </authorList>
    </citation>
    <scope>NUCLEOTIDE SEQUENCE [LARGE SCALE GENOMIC DNA]</scope>
    <source>
        <strain evidence="1 2">NL-1719</strain>
    </source>
</reference>
<organism evidence="1 2">
    <name type="scientific">Pluteus cervinus</name>
    <dbReference type="NCBI Taxonomy" id="181527"/>
    <lineage>
        <taxon>Eukaryota</taxon>
        <taxon>Fungi</taxon>
        <taxon>Dikarya</taxon>
        <taxon>Basidiomycota</taxon>
        <taxon>Agaricomycotina</taxon>
        <taxon>Agaricomycetes</taxon>
        <taxon>Agaricomycetidae</taxon>
        <taxon>Agaricales</taxon>
        <taxon>Pluteineae</taxon>
        <taxon>Pluteaceae</taxon>
        <taxon>Pluteus</taxon>
    </lineage>
</organism>
<dbReference type="EMBL" id="ML208764">
    <property type="protein sequence ID" value="TFK60525.1"/>
    <property type="molecule type" value="Genomic_DNA"/>
</dbReference>
<evidence type="ECO:0000313" key="2">
    <source>
        <dbReference type="Proteomes" id="UP000308600"/>
    </source>
</evidence>
<feature type="non-terminal residue" evidence="1">
    <location>
        <position position="406"/>
    </location>
</feature>
<evidence type="ECO:0000313" key="1">
    <source>
        <dbReference type="EMBL" id="TFK60525.1"/>
    </source>
</evidence>
<name>A0ACD3A4B3_9AGAR</name>